<dbReference type="Gene3D" id="1.10.418.10">
    <property type="entry name" value="Calponin-like domain"/>
    <property type="match status" value="2"/>
</dbReference>
<feature type="compositionally biased region" description="Basic and acidic residues" evidence="10">
    <location>
        <begin position="1499"/>
        <end position="1516"/>
    </location>
</feature>
<name>A0A8D0DPW2_SALMN</name>
<dbReference type="InterPro" id="IPR001101">
    <property type="entry name" value="Plectin_repeat"/>
</dbReference>
<keyword evidence="3 9" id="KW-0728">SH3 domain</keyword>
<dbReference type="Pfam" id="PF00681">
    <property type="entry name" value="Plectin"/>
    <property type="match status" value="4"/>
</dbReference>
<evidence type="ECO:0000256" key="7">
    <source>
        <dbReference type="ARBA" id="ARBA00023203"/>
    </source>
</evidence>
<dbReference type="GO" id="GO:0016020">
    <property type="term" value="C:membrane"/>
    <property type="evidence" value="ECO:0007669"/>
    <property type="project" value="TreeGrafter"/>
</dbReference>
<dbReference type="GO" id="GO:0005198">
    <property type="term" value="F:structural molecule activity"/>
    <property type="evidence" value="ECO:0007669"/>
    <property type="project" value="TreeGrafter"/>
</dbReference>
<dbReference type="GO" id="GO:0045104">
    <property type="term" value="P:intermediate filament cytoskeleton organization"/>
    <property type="evidence" value="ECO:0007669"/>
    <property type="project" value="InterPro"/>
</dbReference>
<feature type="region of interest" description="Disordered" evidence="10">
    <location>
        <begin position="2537"/>
        <end position="2701"/>
    </location>
</feature>
<proteinExistence type="predicted"/>
<dbReference type="InterPro" id="IPR041573">
    <property type="entry name" value="Desmoplakin_Spectrin-like"/>
</dbReference>
<dbReference type="SUPFAM" id="SSF47576">
    <property type="entry name" value="Calponin-homology domain, CH-domain"/>
    <property type="match status" value="1"/>
</dbReference>
<feature type="compositionally biased region" description="Basic and acidic residues" evidence="10">
    <location>
        <begin position="2468"/>
        <end position="2477"/>
    </location>
</feature>
<dbReference type="CDD" id="cd00176">
    <property type="entry name" value="SPEC"/>
    <property type="match status" value="1"/>
</dbReference>
<dbReference type="InterPro" id="IPR001589">
    <property type="entry name" value="Actinin_actin-bd_CS"/>
</dbReference>
<evidence type="ECO:0000259" key="11">
    <source>
        <dbReference type="PROSITE" id="PS50002"/>
    </source>
</evidence>
<evidence type="ECO:0000256" key="9">
    <source>
        <dbReference type="PROSITE-ProRule" id="PRU00192"/>
    </source>
</evidence>
<dbReference type="Proteomes" id="UP000694421">
    <property type="component" value="Unplaced"/>
</dbReference>
<comment type="subcellular location">
    <subcellularLocation>
        <location evidence="1">Cell projection</location>
    </subcellularLocation>
    <subcellularLocation>
        <location evidence="2">Cytoplasm</location>
    </subcellularLocation>
</comment>
<feature type="region of interest" description="Disordered" evidence="10">
    <location>
        <begin position="2716"/>
        <end position="2762"/>
    </location>
</feature>
<dbReference type="InterPro" id="IPR018159">
    <property type="entry name" value="Spectrin/alpha-actinin"/>
</dbReference>
<keyword evidence="6" id="KW-0677">Repeat</keyword>
<dbReference type="GO" id="GO:0003779">
    <property type="term" value="F:actin binding"/>
    <property type="evidence" value="ECO:0007669"/>
    <property type="project" value="UniProtKB-KW"/>
</dbReference>
<dbReference type="SMART" id="SM00033">
    <property type="entry name" value="CH"/>
    <property type="match status" value="2"/>
</dbReference>
<dbReference type="InterPro" id="IPR036872">
    <property type="entry name" value="CH_dom_sf"/>
</dbReference>
<reference evidence="13" key="2">
    <citation type="submission" date="2025-09" db="UniProtKB">
        <authorList>
            <consortium name="Ensembl"/>
        </authorList>
    </citation>
    <scope>IDENTIFICATION</scope>
</reference>
<dbReference type="SMART" id="SM00150">
    <property type="entry name" value="SPEC"/>
    <property type="match status" value="2"/>
</dbReference>
<feature type="region of interest" description="Disordered" evidence="10">
    <location>
        <begin position="2468"/>
        <end position="2525"/>
    </location>
</feature>
<dbReference type="GO" id="GO:0042060">
    <property type="term" value="P:wound healing"/>
    <property type="evidence" value="ECO:0007669"/>
    <property type="project" value="TreeGrafter"/>
</dbReference>
<dbReference type="PANTHER" id="PTHR23169">
    <property type="entry name" value="ENVOPLAKIN"/>
    <property type="match status" value="1"/>
</dbReference>
<dbReference type="PROSITE" id="PS00019">
    <property type="entry name" value="ACTININ_1"/>
    <property type="match status" value="1"/>
</dbReference>
<dbReference type="GO" id="GO:0045296">
    <property type="term" value="F:cadherin binding"/>
    <property type="evidence" value="ECO:0007669"/>
    <property type="project" value="TreeGrafter"/>
</dbReference>
<evidence type="ECO:0000256" key="4">
    <source>
        <dbReference type="ARBA" id="ARBA00022490"/>
    </source>
</evidence>
<dbReference type="InterPro" id="IPR001715">
    <property type="entry name" value="CH_dom"/>
</dbReference>
<keyword evidence="7" id="KW-0009">Actin-binding</keyword>
<feature type="compositionally biased region" description="Basic residues" evidence="10">
    <location>
        <begin position="2488"/>
        <end position="2499"/>
    </location>
</feature>
<evidence type="ECO:0000256" key="2">
    <source>
        <dbReference type="ARBA" id="ARBA00004496"/>
    </source>
</evidence>
<dbReference type="Pfam" id="PF17902">
    <property type="entry name" value="SH3_10"/>
    <property type="match status" value="1"/>
</dbReference>
<sequence>QKKTFTKWVNKHLMKVRRHINDLYEDLRDGHNLISLLEVLSGVKLPREKGRMRFHRLQNVQIALEFLKQRQVKLVNIRNDDITDGNPKLTLGLIWTIILHFQISDIYISGESGDMSAKEKLLLWTQKVTAGYVGVKCTNFSSCWSDGKMFNAIIHRYRPDLVDMERVQIQSSRENLEQAFEIAERLGVTRLLDAEDVDVPSPDEKSVITYVSSIYDAFPKVPEGGEGISATLLGFLPPPQKKKKKVPCMIPFLWFLQALYNQYIHFKETEIPAKQQEKRSIEELYKLLEVWIEFGRIKLPQGYHPNDVEEEWGKLIVEMLEREKLLRPAFCLCLLLKNVQKPLVGHCVRQDAGLDGLWPDPAGLLLCSYVLFHQDEAHLESGQPVQYESDVVMYLQECEGLIRQLQADIQILRDENYYQLEELLERAEWGSDLPSVESQLTVQRHIHSSVEDLGSSVKEARMYEGKMSQNFHTSYTETLGKLETQYCKLLETSSFRLRHLQSLYAFVSQATAELIWLNEKEEEELAFDWSDNNPNMAAKRNYFSELTMELEEKQDVFRSLQDTAELLSLENHPAKQTVEAYSAAVQTQWQWIKQLCLCVEQHVRENSAYFQFFSDAQDSETYLKNLQDTIKRKYSCDRNTTLTRLEDLLQDSMDEKEQLIHSKSSVASLVGRSKSIIQLKPRNPDHALKNTISVKAICDYRQIEITICKNDECVLEDNSQRTKWKVISPTGNEAMVPSVCFLIPPPNKEAIDMAIRVEQLYQKVMSLWHQLHVNMKSLVSWNYLRKDISLVQSWTIEKLRALATGECHQTMRNLQVHYDDFLEDSRDSELFSVADRLHLEEEVEACKEHFQQLLQSMENGESLAEAPQKQQYYGISEVNSESSVFAALEDDLARAKVVADQLYQMKQERSLDLERYQEKGSQLWDRWQRFMDLRTRYTALVTLTTQHVKYISDALRRLEEEEVRNLLSLFRLSGPEKEQILTQLNALKDTYNQLCSDSTEQLQQLQSHMAQETAHKVPSLPFSRLGSCVFQRTGETIAGVLDLGTGEVLPIWEAVEKGFLDHETGLLLLEAQVATGGLVVPNTDQKLTLAEGLARGIIDFKAYRLLEELQSAIHQIGSFDTRDKQVLPVVAAMEAGKISESTGLKILEVQLLTGGFPDTSSLDQALERGFITVHLHEILASRMGSRKDLFDPSLTKKTSLEDLMQQGILHNERGLKLLPAQQIASEAGSLKPEPNVNIFHAVQEGLMAEQGSRELLDTHLPSAGIVEPKSGHQVAANEDIRNDSAVQDLACDLLVQQLQTGGIVDTVTGEKLSLDEAVRKNLVTSRAAVVVLETLQSFKGLLKPESGEVVSAADALQQRILSSELAQKILSNRQGIKALYRPETREILPWQKAMDCGILSRNAIEKLKSIHLPDVIPDLFLAESPDKPQRNKLFSESSTLHEDQSEHPEAICKGRLTSLLKTHSYINLHDGQKLLLMDGELGGLFDIPLQAQENGSDAHPLKTTKEWGTSEDRKSEMKDELYSELTLNTSEFDLSEKENKEATTIPDESCSQLAMKELEFDLVISEKEPSNLSSSKERVDVEIVSPPVKNAESNLKMMKEIGRELLKGFESEMKDPKKEQTLMIAQELDELAWPMCTSIKGSSFVDMVDIKDMIPHEQEKLSRMENSYVEEKVVIFPSGLEKVEERQNEKEDTREPVISVEIDTEDKAVTWLNREEVKNGSLEHLLYQAEDTFTNELDEGRLDVDERGFQMAQVDSSASPEPGDDGTLKMLLRQLQNGGIINEQTGKKLLLDESIACGVVPGHTAIRLMDEMKMFGGFFDAETCESLTTKEVIDEGLMNEELMQKVLASDQAISGIIDPLAKTIYSVKEAAEVGLLDKETTARILEAQVVTGGIVDFRRKSAEQATKEKFITLQAEIGGIVDPKSKEPLTIPNATERGLLTREKAFQLLAKQIATGGILHHKTGMRLLVDDALQHGLINQDFYEDLKKAESICLHQYIHPETKEPLSLPQALSLGIISSEFQSKVQRIQASTGSIFDPVSGENVTLSKAVKEDLLPKPVMEAAITSPEMEHAIVDPGSCRLVPYSELVRKSKIDIESGQRYLEVVPFGDVKDEATGVVLSCPQAVQADRVDLVLALRQLQSQADPGGIMETSTGQRSLDEDRAKAIAANQLLAGGVVGTESGERVMLTEAVERDLLSEKATSTLQDGITVTNSESGHENLGQREHFQAQLLLQNGVPKMEALTTCAPECPGEKETPVLPEARGYDMFRDGANDSLEGVWDVSNERVDSASSSTPSTSALDNLASQLLAVDRLAPELALMLDPAGGTGVKNQKKSIKEKRKLRRKDLSKRELEKQDSNDLLVAKTLEGCMSQEEKDTMIAQTIDEDQEQNEGTFAPEGSENVTLATKEAWGTESLKPLETSEAKTLSSAGQKEEEKADINSNEPTTLVGPKIQASAEVLHSGIKVELDSPESELRDQDCGTSEISGLKLPKKKKTKKNKKQAAVPVEPVRLSDSSQKTSFLPIPDNKETLMRRVKEELSTDVQETVSSRAVRNSAVQQQAEVKSPDQQIPSEEQIHVRTRENITDDQKVSIAPKTDAPTELTEQETRTSEGSSVVSQEKSKGPLISKVQMSKGAILPDSGPSETPGMKTEALQSPELREDISYSSPVPLSNRGSTGQQVARGDEIIVTKGQPEDKGAEKIQQPGLKADLIIGGPETHLFQETDGKGDVSGPLLVQKNDIPERTRRGKDAEEPSCSVEETEQGGLRPAKVGSLVKFWGKAKTEYNEGGCPNRLPLKKSTRDLFKEKIMEYRLSSCQR</sequence>
<feature type="compositionally biased region" description="Basic and acidic residues" evidence="10">
    <location>
        <begin position="2680"/>
        <end position="2697"/>
    </location>
</feature>
<keyword evidence="14" id="KW-1185">Reference proteome</keyword>
<dbReference type="SMART" id="SM00250">
    <property type="entry name" value="PLEC"/>
    <property type="match status" value="16"/>
</dbReference>
<dbReference type="FunFam" id="1.10.418.10:FF:000048">
    <property type="entry name" value="Short stop, isoform B"/>
    <property type="match status" value="1"/>
</dbReference>
<feature type="region of interest" description="Disordered" evidence="10">
    <location>
        <begin position="2413"/>
        <end position="2447"/>
    </location>
</feature>
<dbReference type="SUPFAM" id="SSF46966">
    <property type="entry name" value="Spectrin repeat"/>
    <property type="match status" value="3"/>
</dbReference>
<dbReference type="GO" id="GO:0005882">
    <property type="term" value="C:intermediate filament"/>
    <property type="evidence" value="ECO:0007669"/>
    <property type="project" value="TreeGrafter"/>
</dbReference>
<feature type="region of interest" description="Disordered" evidence="10">
    <location>
        <begin position="1494"/>
        <end position="1516"/>
    </location>
</feature>
<dbReference type="GO" id="GO:0051893">
    <property type="term" value="P:regulation of focal adhesion assembly"/>
    <property type="evidence" value="ECO:0007669"/>
    <property type="project" value="TreeGrafter"/>
</dbReference>
<evidence type="ECO:0000313" key="14">
    <source>
        <dbReference type="Proteomes" id="UP000694421"/>
    </source>
</evidence>
<dbReference type="FunFam" id="1.20.58.60:FF:000009">
    <property type="entry name" value="dystonin isoform X1"/>
    <property type="match status" value="1"/>
</dbReference>
<evidence type="ECO:0000256" key="6">
    <source>
        <dbReference type="ARBA" id="ARBA00022737"/>
    </source>
</evidence>
<keyword evidence="8" id="KW-0966">Cell projection</keyword>
<dbReference type="Pfam" id="PF21019">
    <property type="entry name" value="Spectrin_3"/>
    <property type="match status" value="1"/>
</dbReference>
<feature type="compositionally biased region" description="Polar residues" evidence="10">
    <location>
        <begin position="2539"/>
        <end position="2570"/>
    </location>
</feature>
<dbReference type="GO" id="GO:0005737">
    <property type="term" value="C:cytoplasm"/>
    <property type="evidence" value="ECO:0007669"/>
    <property type="project" value="UniProtKB-SubCell"/>
</dbReference>
<feature type="region of interest" description="Disordered" evidence="10">
    <location>
        <begin position="2321"/>
        <end position="2354"/>
    </location>
</feature>
<reference evidence="13" key="1">
    <citation type="submission" date="2025-08" db="UniProtKB">
        <authorList>
            <consortium name="Ensembl"/>
        </authorList>
    </citation>
    <scope>IDENTIFICATION</scope>
</reference>
<dbReference type="Pfam" id="PF18373">
    <property type="entry name" value="Spectrin_2"/>
    <property type="match status" value="1"/>
</dbReference>
<dbReference type="Gene3D" id="1.20.58.1060">
    <property type="match status" value="1"/>
</dbReference>
<evidence type="ECO:0000256" key="1">
    <source>
        <dbReference type="ARBA" id="ARBA00004316"/>
    </source>
</evidence>
<dbReference type="CDD" id="cd21188">
    <property type="entry name" value="CH_PLEC-like_rpt1"/>
    <property type="match status" value="1"/>
</dbReference>
<dbReference type="GO" id="GO:0042995">
    <property type="term" value="C:cell projection"/>
    <property type="evidence" value="ECO:0007669"/>
    <property type="project" value="UniProtKB-SubCell"/>
</dbReference>
<evidence type="ECO:0000259" key="12">
    <source>
        <dbReference type="PROSITE" id="PS50021"/>
    </source>
</evidence>
<feature type="compositionally biased region" description="Polar residues" evidence="10">
    <location>
        <begin position="2661"/>
        <end position="2677"/>
    </location>
</feature>
<dbReference type="PROSITE" id="PS50021">
    <property type="entry name" value="CH"/>
    <property type="match status" value="2"/>
</dbReference>
<keyword evidence="4" id="KW-0963">Cytoplasm</keyword>
<dbReference type="FunFam" id="1.10.418.10:FF:000002">
    <property type="entry name" value="Microtubule-actin cross-linking factor 1"/>
    <property type="match status" value="1"/>
</dbReference>
<feature type="compositionally biased region" description="Basic and acidic residues" evidence="10">
    <location>
        <begin position="2572"/>
        <end position="2587"/>
    </location>
</feature>
<dbReference type="PANTHER" id="PTHR23169:SF25">
    <property type="entry name" value="MICROTUBULE-ACTIN CROSS-LINKING FACTOR 1, ISOFORMS 1_2_3_4_5"/>
    <property type="match status" value="1"/>
</dbReference>
<dbReference type="PROSITE" id="PS00020">
    <property type="entry name" value="ACTININ_2"/>
    <property type="match status" value="1"/>
</dbReference>
<feature type="domain" description="Calponin-homology (CH)" evidence="12">
    <location>
        <begin position="1"/>
        <end position="102"/>
    </location>
</feature>
<dbReference type="InterPro" id="IPR043197">
    <property type="entry name" value="Plakin"/>
</dbReference>
<protein>
    <recommendedName>
        <fullName evidence="15">MACF1 factor</fullName>
    </recommendedName>
</protein>
<dbReference type="InterPro" id="IPR041615">
    <property type="entry name" value="Desmoplakin_SH3"/>
</dbReference>
<dbReference type="Gene3D" id="3.90.1290.10">
    <property type="entry name" value="Plakin repeat"/>
    <property type="match status" value="4"/>
</dbReference>
<evidence type="ECO:0008006" key="15">
    <source>
        <dbReference type="Google" id="ProtNLM"/>
    </source>
</evidence>
<feature type="compositionally biased region" description="Basic and acidic residues" evidence="10">
    <location>
        <begin position="2737"/>
        <end position="2749"/>
    </location>
</feature>
<dbReference type="GeneTree" id="ENSGT00940000155824"/>
<dbReference type="Ensembl" id="ENSSMRT00000023465.1">
    <property type="protein sequence ID" value="ENSSMRP00000020006.1"/>
    <property type="gene ID" value="ENSSMRG00000013690.1"/>
</dbReference>
<dbReference type="CDD" id="cd21240">
    <property type="entry name" value="CH_MACF1_rpt2"/>
    <property type="match status" value="1"/>
</dbReference>
<dbReference type="SUPFAM" id="SSF75399">
    <property type="entry name" value="Plakin repeat"/>
    <property type="match status" value="5"/>
</dbReference>
<dbReference type="InterPro" id="IPR001452">
    <property type="entry name" value="SH3_domain"/>
</dbReference>
<dbReference type="GO" id="GO:0005874">
    <property type="term" value="C:microtubule"/>
    <property type="evidence" value="ECO:0007669"/>
    <property type="project" value="TreeGrafter"/>
</dbReference>
<dbReference type="FunFam" id="2.30.30.40:FF:000011">
    <property type="entry name" value="Microtubule-actin cross-linking factor 1"/>
    <property type="match status" value="1"/>
</dbReference>
<dbReference type="PROSITE" id="PS50002">
    <property type="entry name" value="SH3"/>
    <property type="match status" value="1"/>
</dbReference>
<feature type="domain" description="Calponin-homology (CH)" evidence="12">
    <location>
        <begin position="115"/>
        <end position="219"/>
    </location>
</feature>
<feature type="compositionally biased region" description="Basic residues" evidence="10">
    <location>
        <begin position="2330"/>
        <end position="2346"/>
    </location>
</feature>
<dbReference type="InterPro" id="IPR035915">
    <property type="entry name" value="Plakin_repeat_sf"/>
</dbReference>
<accession>A0A8D0DPW2</accession>
<evidence type="ECO:0000256" key="10">
    <source>
        <dbReference type="SAM" id="MobiDB-lite"/>
    </source>
</evidence>
<evidence type="ECO:0000256" key="3">
    <source>
        <dbReference type="ARBA" id="ARBA00022443"/>
    </source>
</evidence>
<dbReference type="Gene3D" id="1.20.58.60">
    <property type="match status" value="3"/>
</dbReference>
<evidence type="ECO:0000256" key="5">
    <source>
        <dbReference type="ARBA" id="ARBA00022553"/>
    </source>
</evidence>
<evidence type="ECO:0000313" key="13">
    <source>
        <dbReference type="Ensembl" id="ENSSMRP00000020006.1"/>
    </source>
</evidence>
<dbReference type="Pfam" id="PF00307">
    <property type="entry name" value="CH"/>
    <property type="match status" value="2"/>
</dbReference>
<evidence type="ECO:0000256" key="8">
    <source>
        <dbReference type="ARBA" id="ARBA00023273"/>
    </source>
</evidence>
<dbReference type="Gene3D" id="2.30.30.40">
    <property type="entry name" value="SH3 Domains"/>
    <property type="match status" value="1"/>
</dbReference>
<dbReference type="GO" id="GO:0015629">
    <property type="term" value="C:actin cytoskeleton"/>
    <property type="evidence" value="ECO:0007669"/>
    <property type="project" value="TreeGrafter"/>
</dbReference>
<keyword evidence="5" id="KW-0597">Phosphoprotein</keyword>
<organism evidence="13 14">
    <name type="scientific">Salvator merianae</name>
    <name type="common">Argentine black and white tegu</name>
    <name type="synonym">Tupinambis merianae</name>
    <dbReference type="NCBI Taxonomy" id="96440"/>
    <lineage>
        <taxon>Eukaryota</taxon>
        <taxon>Metazoa</taxon>
        <taxon>Chordata</taxon>
        <taxon>Craniata</taxon>
        <taxon>Vertebrata</taxon>
        <taxon>Euteleostomi</taxon>
        <taxon>Lepidosauria</taxon>
        <taxon>Squamata</taxon>
        <taxon>Bifurcata</taxon>
        <taxon>Unidentata</taxon>
        <taxon>Episquamata</taxon>
        <taxon>Laterata</taxon>
        <taxon>Teiioidea</taxon>
        <taxon>Teiidae</taxon>
        <taxon>Salvator</taxon>
    </lineage>
</organism>
<dbReference type="GO" id="GO:0032886">
    <property type="term" value="P:regulation of microtubule-based process"/>
    <property type="evidence" value="ECO:0007669"/>
    <property type="project" value="TreeGrafter"/>
</dbReference>
<feature type="domain" description="SH3" evidence="11">
    <location>
        <begin position="689"/>
        <end position="746"/>
    </location>
</feature>